<protein>
    <submittedName>
        <fullName evidence="5">Retinal homeobox protein Rx2-like</fullName>
    </submittedName>
</protein>
<keyword evidence="6" id="KW-1185">Reference proteome</keyword>
<keyword evidence="2 3" id="KW-0371">Homeobox</keyword>
<organism evidence="5 6">
    <name type="scientific">Mastacembelus armatus</name>
    <name type="common">zig-zag eel</name>
    <dbReference type="NCBI Taxonomy" id="205130"/>
    <lineage>
        <taxon>Eukaryota</taxon>
        <taxon>Metazoa</taxon>
        <taxon>Chordata</taxon>
        <taxon>Craniata</taxon>
        <taxon>Vertebrata</taxon>
        <taxon>Euteleostomi</taxon>
        <taxon>Actinopterygii</taxon>
        <taxon>Neopterygii</taxon>
        <taxon>Teleostei</taxon>
        <taxon>Neoteleostei</taxon>
        <taxon>Acanthomorphata</taxon>
        <taxon>Anabantaria</taxon>
        <taxon>Synbranchiformes</taxon>
        <taxon>Mastacembelidae</taxon>
        <taxon>Mastacembelus</taxon>
    </lineage>
</organism>
<feature type="domain" description="Homeobox" evidence="4">
    <location>
        <begin position="56"/>
        <end position="116"/>
    </location>
</feature>
<name>A0A3Q3N4D3_9TELE</name>
<evidence type="ECO:0000256" key="1">
    <source>
        <dbReference type="ARBA" id="ARBA00004123"/>
    </source>
</evidence>
<evidence type="ECO:0000259" key="4">
    <source>
        <dbReference type="PROSITE" id="PS50071"/>
    </source>
</evidence>
<dbReference type="GeneTree" id="ENSGT00920000149180"/>
<dbReference type="PANTHER" id="PTHR24329:SF543">
    <property type="entry name" value="FI01017P-RELATED"/>
    <property type="match status" value="1"/>
</dbReference>
<keyword evidence="2 3" id="KW-0539">Nucleus</keyword>
<sequence length="311" mass="34210">MPFGLDFPGGNILQMNTFYSGHYWPGSCLDMNNNDNYAQDTRRVLYDAPHWTRSDTHRRRKRTTFSKAQLSELERAFSLTQYPDAKMKESLASITGLPESKIQVWFQNRRARYFKSKKPARKVSKPPTDLHPHFTFSPSPPLPLLAPASSLPSPAGYPAPSLPQSTRLSTILGGLSLPAPTSPVAADQAASCSPHGSVLPEVSREYYQTPNLTDYCVDAFAHTGSSEWDVTNDFEVFLGDAQGSQPCSSRCAAAVGHPGPKENIPSPPNHQSFSISHESIDDLSDLCFQDLGDFNLSDLEISAAMIDYLLG</sequence>
<keyword evidence="2 3" id="KW-0238">DNA-binding</keyword>
<dbReference type="STRING" id="205130.ENSMAMP00000031407"/>
<dbReference type="Proteomes" id="UP000261640">
    <property type="component" value="Unplaced"/>
</dbReference>
<reference evidence="5" key="1">
    <citation type="submission" date="2025-08" db="UniProtKB">
        <authorList>
            <consortium name="Ensembl"/>
        </authorList>
    </citation>
    <scope>IDENTIFICATION</scope>
</reference>
<dbReference type="OrthoDB" id="6159439at2759"/>
<dbReference type="SUPFAM" id="SSF46689">
    <property type="entry name" value="Homeodomain-like"/>
    <property type="match status" value="1"/>
</dbReference>
<accession>A0A3Q3N4D3</accession>
<dbReference type="SMART" id="SM00389">
    <property type="entry name" value="HOX"/>
    <property type="match status" value="1"/>
</dbReference>
<dbReference type="Ensembl" id="ENSMAMT00000032226.2">
    <property type="protein sequence ID" value="ENSMAMP00000031407.1"/>
    <property type="gene ID" value="ENSMAMG00000021153.2"/>
</dbReference>
<dbReference type="AlphaFoldDB" id="A0A3Q3N4D3"/>
<dbReference type="RefSeq" id="XP_026183409.1">
    <property type="nucleotide sequence ID" value="XM_026327624.1"/>
</dbReference>
<proteinExistence type="predicted"/>
<evidence type="ECO:0000256" key="2">
    <source>
        <dbReference type="PROSITE-ProRule" id="PRU00108"/>
    </source>
</evidence>
<dbReference type="PANTHER" id="PTHR24329">
    <property type="entry name" value="HOMEOBOX PROTEIN ARISTALESS"/>
    <property type="match status" value="1"/>
</dbReference>
<dbReference type="InterPro" id="IPR050649">
    <property type="entry name" value="Paired_Homeobox_TFs"/>
</dbReference>
<dbReference type="GO" id="GO:0000977">
    <property type="term" value="F:RNA polymerase II transcription regulatory region sequence-specific DNA binding"/>
    <property type="evidence" value="ECO:0007669"/>
    <property type="project" value="TreeGrafter"/>
</dbReference>
<evidence type="ECO:0000256" key="3">
    <source>
        <dbReference type="RuleBase" id="RU000682"/>
    </source>
</evidence>
<dbReference type="GO" id="GO:0005634">
    <property type="term" value="C:nucleus"/>
    <property type="evidence" value="ECO:0007669"/>
    <property type="project" value="UniProtKB-SubCell"/>
</dbReference>
<evidence type="ECO:0000313" key="6">
    <source>
        <dbReference type="Proteomes" id="UP000261640"/>
    </source>
</evidence>
<feature type="DNA-binding region" description="Homeobox" evidence="2">
    <location>
        <begin position="58"/>
        <end position="117"/>
    </location>
</feature>
<dbReference type="Pfam" id="PF00046">
    <property type="entry name" value="Homeodomain"/>
    <property type="match status" value="1"/>
</dbReference>
<reference evidence="5" key="2">
    <citation type="submission" date="2025-09" db="UniProtKB">
        <authorList>
            <consortium name="Ensembl"/>
        </authorList>
    </citation>
    <scope>IDENTIFICATION</scope>
</reference>
<dbReference type="InParanoid" id="A0A3Q3N4D3"/>
<dbReference type="PROSITE" id="PS50071">
    <property type="entry name" value="HOMEOBOX_2"/>
    <property type="match status" value="1"/>
</dbReference>
<dbReference type="GO" id="GO:0000981">
    <property type="term" value="F:DNA-binding transcription factor activity, RNA polymerase II-specific"/>
    <property type="evidence" value="ECO:0007669"/>
    <property type="project" value="TreeGrafter"/>
</dbReference>
<evidence type="ECO:0000313" key="5">
    <source>
        <dbReference type="Ensembl" id="ENSMAMP00000031407.1"/>
    </source>
</evidence>
<dbReference type="Gene3D" id="1.10.10.60">
    <property type="entry name" value="Homeodomain-like"/>
    <property type="match status" value="1"/>
</dbReference>
<dbReference type="GeneID" id="113142586"/>
<dbReference type="CDD" id="cd00086">
    <property type="entry name" value="homeodomain"/>
    <property type="match status" value="1"/>
</dbReference>
<dbReference type="InterPro" id="IPR001356">
    <property type="entry name" value="HD"/>
</dbReference>
<comment type="subcellular location">
    <subcellularLocation>
        <location evidence="1 2 3">Nucleus</location>
    </subcellularLocation>
</comment>
<dbReference type="InterPro" id="IPR009057">
    <property type="entry name" value="Homeodomain-like_sf"/>
</dbReference>